<name>A0A7C9D2S6_OPUST</name>
<reference evidence="4" key="2">
    <citation type="submission" date="2020-07" db="EMBL/GenBank/DDBJ databases">
        <authorList>
            <person name="Vera ALvarez R."/>
            <person name="Arias-Moreno D.M."/>
            <person name="Jimenez-Jacinto V."/>
            <person name="Jimenez-Bremont J.F."/>
            <person name="Swaminathan K."/>
            <person name="Moose S.P."/>
            <person name="Guerrero-Gonzalez M.L."/>
            <person name="Marino-Ramirez L."/>
            <person name="Landsman D."/>
            <person name="Rodriguez-Kessler M."/>
            <person name="Delgado-Sanchez P."/>
        </authorList>
    </citation>
    <scope>NUCLEOTIDE SEQUENCE</scope>
    <source>
        <tissue evidence="4">Cladode</tissue>
    </source>
</reference>
<dbReference type="SMART" id="SM00612">
    <property type="entry name" value="Kelch"/>
    <property type="match status" value="3"/>
</dbReference>
<evidence type="ECO:0000313" key="4">
    <source>
        <dbReference type="EMBL" id="MBA4629264.1"/>
    </source>
</evidence>
<sequence>MSRGTEIEDEQSEQEEIEGEEDEYEYVFDEADYEGDLEDPHQHCTSKHYVIKENSWKGSQILSDGPSPEKMRKYNTSQCLGHNHMFSSSGHGEPKDADYSIHELETVLFPGIPIELETMILARTGILEYKNLSYLSKRISEVIESGDLLKERRLNGIREAIVFMLASGEENWRAFNQQFTTQKALPRLPSDDVFKSGDKESLCAGTHLLVCGHDFSGPVIWTYEAVMGEWDKGPSMVEPRCLFASASCGDFAYVAGGIRLDTNDVLCSAEKYDPKTKSWDLLPKMEEERKMCAGAYMDNKFYVVGGQDKNGDLLTCAEIFDLEKKMWVKIPGMLNGLTTSQSPPLIAVVNNDLYLFETSSNSLMAYLKDCNSWKNVGLVPVRADLNRGWGVAFKSLGNELLVIGGSNISHSGRGIYTCCPNPHLENQNWVLRDGTGESNRSHFIMNCTVMVA</sequence>
<feature type="compositionally biased region" description="Acidic residues" evidence="3">
    <location>
        <begin position="7"/>
        <end position="23"/>
    </location>
</feature>
<dbReference type="PANTHER" id="PTHR46122">
    <property type="entry name" value="GALACTOSE OXIDASE/KELCH REPEAT PROTEIN-RELATED"/>
    <property type="match status" value="1"/>
</dbReference>
<dbReference type="EMBL" id="GISG01069100">
    <property type="protein sequence ID" value="MBA4629264.1"/>
    <property type="molecule type" value="Transcribed_RNA"/>
</dbReference>
<accession>A0A7C9D2S6</accession>
<dbReference type="InterPro" id="IPR015915">
    <property type="entry name" value="Kelch-typ_b-propeller"/>
</dbReference>
<dbReference type="GO" id="GO:0005829">
    <property type="term" value="C:cytosol"/>
    <property type="evidence" value="ECO:0007669"/>
    <property type="project" value="TreeGrafter"/>
</dbReference>
<keyword evidence="1" id="KW-0880">Kelch repeat</keyword>
<feature type="region of interest" description="Disordered" evidence="3">
    <location>
        <begin position="1"/>
        <end position="23"/>
    </location>
</feature>
<dbReference type="GO" id="GO:0005634">
    <property type="term" value="C:nucleus"/>
    <property type="evidence" value="ECO:0007669"/>
    <property type="project" value="UniProtKB-ARBA"/>
</dbReference>
<dbReference type="SUPFAM" id="SSF117281">
    <property type="entry name" value="Kelch motif"/>
    <property type="match status" value="1"/>
</dbReference>
<dbReference type="Gene3D" id="2.120.10.80">
    <property type="entry name" value="Kelch-type beta propeller"/>
    <property type="match status" value="1"/>
</dbReference>
<dbReference type="AlphaFoldDB" id="A0A7C9D2S6"/>
<evidence type="ECO:0000256" key="3">
    <source>
        <dbReference type="SAM" id="MobiDB-lite"/>
    </source>
</evidence>
<dbReference type="Pfam" id="PF01344">
    <property type="entry name" value="Kelch_1"/>
    <property type="match status" value="2"/>
</dbReference>
<protein>
    <submittedName>
        <fullName evidence="4">Uncharacterized protein</fullName>
    </submittedName>
</protein>
<proteinExistence type="predicted"/>
<dbReference type="EMBL" id="GISG01069101">
    <property type="protein sequence ID" value="MBA4629265.1"/>
    <property type="molecule type" value="Transcribed_RNA"/>
</dbReference>
<evidence type="ECO:0000256" key="1">
    <source>
        <dbReference type="ARBA" id="ARBA00022441"/>
    </source>
</evidence>
<dbReference type="PANTHER" id="PTHR46122:SF5">
    <property type="entry name" value="F-BOX DOMAIN-CONTAINING PROTEIN"/>
    <property type="match status" value="1"/>
</dbReference>
<organism evidence="4">
    <name type="scientific">Opuntia streptacantha</name>
    <name type="common">Prickly pear cactus</name>
    <name type="synonym">Opuntia cardona</name>
    <dbReference type="NCBI Taxonomy" id="393608"/>
    <lineage>
        <taxon>Eukaryota</taxon>
        <taxon>Viridiplantae</taxon>
        <taxon>Streptophyta</taxon>
        <taxon>Embryophyta</taxon>
        <taxon>Tracheophyta</taxon>
        <taxon>Spermatophyta</taxon>
        <taxon>Magnoliopsida</taxon>
        <taxon>eudicotyledons</taxon>
        <taxon>Gunneridae</taxon>
        <taxon>Pentapetalae</taxon>
        <taxon>Caryophyllales</taxon>
        <taxon>Cactineae</taxon>
        <taxon>Cactaceae</taxon>
        <taxon>Opuntioideae</taxon>
        <taxon>Opuntia</taxon>
    </lineage>
</organism>
<evidence type="ECO:0000256" key="2">
    <source>
        <dbReference type="ARBA" id="ARBA00022737"/>
    </source>
</evidence>
<dbReference type="InterPro" id="IPR052439">
    <property type="entry name" value="F-box/Kelch-repeat"/>
</dbReference>
<keyword evidence="2" id="KW-0677">Repeat</keyword>
<dbReference type="InterPro" id="IPR006652">
    <property type="entry name" value="Kelch_1"/>
</dbReference>
<reference evidence="4" key="1">
    <citation type="journal article" date="2013" name="J. Plant Res.">
        <title>Effect of fungi and light on seed germination of three Opuntia species from semiarid lands of central Mexico.</title>
        <authorList>
            <person name="Delgado-Sanchez P."/>
            <person name="Jimenez-Bremont J.F."/>
            <person name="Guerrero-Gonzalez Mde L."/>
            <person name="Flores J."/>
        </authorList>
    </citation>
    <scope>NUCLEOTIDE SEQUENCE</scope>
    <source>
        <tissue evidence="4">Cladode</tissue>
    </source>
</reference>